<dbReference type="PATRIC" id="fig|280871.6.peg.2900"/>
<proteinExistence type="predicted"/>
<evidence type="ECO:0000313" key="2">
    <source>
        <dbReference type="EMBL" id="KIU16267.1"/>
    </source>
</evidence>
<dbReference type="OrthoDB" id="4640399at2"/>
<evidence type="ECO:0008006" key="4">
    <source>
        <dbReference type="Google" id="ProtNLM"/>
    </source>
</evidence>
<reference evidence="2 3" key="1">
    <citation type="submission" date="2015-01" db="EMBL/GenBank/DDBJ databases">
        <title>Genome sequence of Mycobacterium llatzerense and Mycobacterium immunogenum recovered from brain abscess.</title>
        <authorList>
            <person name="Greninger A.L."/>
            <person name="Langelier C."/>
            <person name="Cunningham G."/>
            <person name="Chiu C.Y."/>
            <person name="Miller S."/>
        </authorList>
    </citation>
    <scope>NUCLEOTIDE SEQUENCE [LARGE SCALE GENOMIC DNA]</scope>
    <source>
        <strain evidence="2 3">CLUC14</strain>
    </source>
</reference>
<keyword evidence="1" id="KW-0812">Transmembrane</keyword>
<dbReference type="EMBL" id="JXST01000018">
    <property type="protein sequence ID" value="KIU16267.1"/>
    <property type="molecule type" value="Genomic_DNA"/>
</dbReference>
<keyword evidence="3" id="KW-1185">Reference proteome</keyword>
<name>A0A0D1LD67_9MYCO</name>
<sequence>MSLRPTDLLDRAATLVAGIVVTTIGAAAVLWPTHWVRAAPERISTGPIVRATSSTWWAWGLAGAGTVLVLIALVWLISHVPIRKAPVLRVAGTTDPGFITVNLDGVASAAAAALERESNVQSVKGKTVVDRRASTVELTVTVAHPAGLHRVISAIDGTCADIARAIGDTSDNAVAVRAVVQIAKSKRPG</sequence>
<comment type="caution">
    <text evidence="2">The sequence shown here is derived from an EMBL/GenBank/DDBJ whole genome shotgun (WGS) entry which is preliminary data.</text>
</comment>
<protein>
    <recommendedName>
        <fullName evidence="4">Alkaline shock response membrane anchor protein AmaP</fullName>
    </recommendedName>
</protein>
<gene>
    <name evidence="2" type="ORF">TL10_13975</name>
</gene>
<accession>A0A0D1LD67</accession>
<organism evidence="2 3">
    <name type="scientific">Mycolicibacterium llatzerense</name>
    <dbReference type="NCBI Taxonomy" id="280871"/>
    <lineage>
        <taxon>Bacteria</taxon>
        <taxon>Bacillati</taxon>
        <taxon>Actinomycetota</taxon>
        <taxon>Actinomycetes</taxon>
        <taxon>Mycobacteriales</taxon>
        <taxon>Mycobacteriaceae</taxon>
        <taxon>Mycolicibacterium</taxon>
    </lineage>
</organism>
<dbReference type="RefSeq" id="WP_043986082.1">
    <property type="nucleotide sequence ID" value="NZ_JXST01000018.1"/>
</dbReference>
<feature type="transmembrane region" description="Helical" evidence="1">
    <location>
        <begin position="56"/>
        <end position="77"/>
    </location>
</feature>
<evidence type="ECO:0000313" key="3">
    <source>
        <dbReference type="Proteomes" id="UP000032221"/>
    </source>
</evidence>
<dbReference type="STRING" id="280871.TL10_13975"/>
<dbReference type="Proteomes" id="UP000032221">
    <property type="component" value="Unassembled WGS sequence"/>
</dbReference>
<keyword evidence="1" id="KW-0472">Membrane</keyword>
<keyword evidence="1" id="KW-1133">Transmembrane helix</keyword>
<dbReference type="AlphaFoldDB" id="A0A0D1LD67"/>
<feature type="transmembrane region" description="Helical" evidence="1">
    <location>
        <begin position="12"/>
        <end position="36"/>
    </location>
</feature>
<evidence type="ECO:0000256" key="1">
    <source>
        <dbReference type="SAM" id="Phobius"/>
    </source>
</evidence>